<organism evidence="6 7">
    <name type="scientific">Castanea mollissima</name>
    <name type="common">Chinese chestnut</name>
    <dbReference type="NCBI Taxonomy" id="60419"/>
    <lineage>
        <taxon>Eukaryota</taxon>
        <taxon>Viridiplantae</taxon>
        <taxon>Streptophyta</taxon>
        <taxon>Embryophyta</taxon>
        <taxon>Tracheophyta</taxon>
        <taxon>Spermatophyta</taxon>
        <taxon>Magnoliopsida</taxon>
        <taxon>eudicotyledons</taxon>
        <taxon>Gunneridae</taxon>
        <taxon>Pentapetalae</taxon>
        <taxon>rosids</taxon>
        <taxon>fabids</taxon>
        <taxon>Fagales</taxon>
        <taxon>Fagaceae</taxon>
        <taxon>Castanea</taxon>
    </lineage>
</organism>
<dbReference type="Pfam" id="PF01535">
    <property type="entry name" value="PPR"/>
    <property type="match status" value="4"/>
</dbReference>
<comment type="similarity">
    <text evidence="1">Belongs to the PPR family. PCMP-H subfamily.</text>
</comment>
<dbReference type="Gene3D" id="1.25.40.10">
    <property type="entry name" value="Tetratricopeptide repeat domain"/>
    <property type="match status" value="3"/>
</dbReference>
<dbReference type="NCBIfam" id="TIGR00756">
    <property type="entry name" value="PPR"/>
    <property type="match status" value="1"/>
</dbReference>
<comment type="caution">
    <text evidence="6">The sequence shown here is derived from an EMBL/GenBank/DDBJ whole genome shotgun (WGS) entry which is preliminary data.</text>
</comment>
<dbReference type="GO" id="GO:0003723">
    <property type="term" value="F:RNA binding"/>
    <property type="evidence" value="ECO:0007669"/>
    <property type="project" value="InterPro"/>
</dbReference>
<dbReference type="PROSITE" id="PS51375">
    <property type="entry name" value="PPR"/>
    <property type="match status" value="1"/>
</dbReference>
<gene>
    <name evidence="6" type="ORF">CMV_017164</name>
</gene>
<dbReference type="FunFam" id="1.25.40.10:FF:000366">
    <property type="entry name" value="Pentatricopeptide (PPR) repeat-containing protein"/>
    <property type="match status" value="1"/>
</dbReference>
<dbReference type="InterPro" id="IPR002885">
    <property type="entry name" value="PPR_rpt"/>
</dbReference>
<dbReference type="InterPro" id="IPR011990">
    <property type="entry name" value="TPR-like_helical_dom_sf"/>
</dbReference>
<feature type="domain" description="DYW" evidence="5">
    <location>
        <begin position="471"/>
        <end position="544"/>
    </location>
</feature>
<dbReference type="InterPro" id="IPR046849">
    <property type="entry name" value="E2_motif"/>
</dbReference>
<dbReference type="InterPro" id="IPR032867">
    <property type="entry name" value="DYW_dom"/>
</dbReference>
<name>A0A8J4VIT2_9ROSI</name>
<dbReference type="Pfam" id="PF13041">
    <property type="entry name" value="PPR_2"/>
    <property type="match status" value="1"/>
</dbReference>
<dbReference type="Pfam" id="PF20430">
    <property type="entry name" value="Eplus_motif"/>
    <property type="match status" value="1"/>
</dbReference>
<keyword evidence="7" id="KW-1185">Reference proteome</keyword>
<evidence type="ECO:0000256" key="4">
    <source>
        <dbReference type="PROSITE-ProRule" id="PRU00708"/>
    </source>
</evidence>
<evidence type="ECO:0000256" key="1">
    <source>
        <dbReference type="ARBA" id="ARBA00006643"/>
    </source>
</evidence>
<evidence type="ECO:0000259" key="5">
    <source>
        <dbReference type="Pfam" id="PF14432"/>
    </source>
</evidence>
<sequence>MNDDALDPRTLHAQAIKSINTDRFVYNNLITLYSKSNINNLFSYSLRLFHQIPSPNVVSWTALISAHANSLFSLQHFVSMLRHPTLPNQRTFASLFKTCTSLPCFRFGLSLHCLALKLCISNEPFSGSALINFYSKYRLPGDARKVFDEIPERDEVCYSAIIVGLAQNSRSIDALSMFVDMKACNVASTMYSVSGALRAAAEVAALEQCRIIHAHAVVTGFDMNVIVGSALVDGYGKAGFVLDARQVFDENLSGMNIVGWNALMSGYAQQGDKNSTLELFNSMEARGLVPDEYSFLAVLMSFCNANLAVETEQWLTRMKVDYGLEPGLEHYTCLVGALGRAGRLQEAERLAMTMPFVPDAAVWRALLSSCAYHGEADMAWAMARQLLELNPHDDSAYVIAANVLSAAGRWDEVAEVRKLMKDRRVRKEGGRSWIEVQGEVHVFLAGDRRHERTEEIYEKLAELMKEIEKLGYVPVWKEMLHEVGEGEKREALWYHSEKLAVAFGVVSGAAPPGKALRIVKNLRICRDCHEAFKYMSRILEREIIEMSLYNAAQGRKNACPLNVTGARCCDDRCHPILHGKKNYIQLGKRYLQHWLTLISSVVSLDIHHDQVFPFT</sequence>
<dbReference type="Pfam" id="PF14432">
    <property type="entry name" value="DYW_deaminase"/>
    <property type="match status" value="1"/>
</dbReference>
<dbReference type="Proteomes" id="UP000737018">
    <property type="component" value="Unassembled WGS sequence"/>
</dbReference>
<protein>
    <recommendedName>
        <fullName evidence="5">DYW domain-containing protein</fullName>
    </recommendedName>
</protein>
<dbReference type="EMBL" id="JRKL02002706">
    <property type="protein sequence ID" value="KAF3957865.1"/>
    <property type="molecule type" value="Genomic_DNA"/>
</dbReference>
<evidence type="ECO:0000313" key="7">
    <source>
        <dbReference type="Proteomes" id="UP000737018"/>
    </source>
</evidence>
<dbReference type="AlphaFoldDB" id="A0A8J4VIT2"/>
<evidence type="ECO:0000256" key="3">
    <source>
        <dbReference type="ARBA" id="ARBA00061659"/>
    </source>
</evidence>
<dbReference type="PANTHER" id="PTHR47926">
    <property type="entry name" value="PENTATRICOPEPTIDE REPEAT-CONTAINING PROTEIN"/>
    <property type="match status" value="1"/>
</dbReference>
<dbReference type="GO" id="GO:0005739">
    <property type="term" value="C:mitochondrion"/>
    <property type="evidence" value="ECO:0007669"/>
    <property type="project" value="UniProtKB-ARBA"/>
</dbReference>
<dbReference type="GO" id="GO:0008270">
    <property type="term" value="F:zinc ion binding"/>
    <property type="evidence" value="ECO:0007669"/>
    <property type="project" value="InterPro"/>
</dbReference>
<feature type="repeat" description="PPR" evidence="4">
    <location>
        <begin position="256"/>
        <end position="290"/>
    </location>
</feature>
<dbReference type="Pfam" id="PF20431">
    <property type="entry name" value="E_motif"/>
    <property type="match status" value="1"/>
</dbReference>
<dbReference type="InterPro" id="IPR046960">
    <property type="entry name" value="PPR_At4g14850-like_plant"/>
</dbReference>
<comment type="similarity">
    <text evidence="3">Belongs to the PPR family. PCMP-E subfamily.</text>
</comment>
<dbReference type="PANTHER" id="PTHR47926:SF464">
    <property type="entry name" value="DYW DOMAIN-CONTAINING PROTEIN"/>
    <property type="match status" value="1"/>
</dbReference>
<reference evidence="6" key="1">
    <citation type="submission" date="2020-03" db="EMBL/GenBank/DDBJ databases">
        <title>Castanea mollissima Vanexum genome sequencing.</title>
        <authorList>
            <person name="Staton M."/>
        </authorList>
    </citation>
    <scope>NUCLEOTIDE SEQUENCE</scope>
    <source>
        <tissue evidence="6">Leaf</tissue>
    </source>
</reference>
<evidence type="ECO:0000313" key="6">
    <source>
        <dbReference type="EMBL" id="KAF3957865.1"/>
    </source>
</evidence>
<keyword evidence="2" id="KW-0677">Repeat</keyword>
<evidence type="ECO:0000256" key="2">
    <source>
        <dbReference type="ARBA" id="ARBA00022737"/>
    </source>
</evidence>
<proteinExistence type="inferred from homology"/>
<dbReference type="InterPro" id="IPR046848">
    <property type="entry name" value="E_motif"/>
</dbReference>
<dbReference type="FunFam" id="1.25.40.10:FF:000205">
    <property type="entry name" value="Pentatricopeptide repeat-containing protein, mitochondrial"/>
    <property type="match status" value="1"/>
</dbReference>
<dbReference type="GO" id="GO:0009451">
    <property type="term" value="P:RNA modification"/>
    <property type="evidence" value="ECO:0007669"/>
    <property type="project" value="InterPro"/>
</dbReference>
<dbReference type="OrthoDB" id="1912849at2759"/>
<accession>A0A8J4VIT2</accession>